<proteinExistence type="predicted"/>
<dbReference type="SUPFAM" id="SSF54909">
    <property type="entry name" value="Dimeric alpha+beta barrel"/>
    <property type="match status" value="1"/>
</dbReference>
<accession>A0A9X7VZ75</accession>
<dbReference type="PANTHER" id="PTHR40260:SF2">
    <property type="entry name" value="BLR8190 PROTEIN"/>
    <property type="match status" value="1"/>
</dbReference>
<dbReference type="Gene3D" id="3.30.70.100">
    <property type="match status" value="1"/>
</dbReference>
<sequence length="101" mass="11118">MVKFIALYRQPADTALFDEHYTSVHTPLVEKVPGLKKLEVTRISGTPMGKPAGYYLMAEMYFADADSFKTAMASSENRAAGKDLMSFAGDIVEMMVGETVE</sequence>
<dbReference type="InterPro" id="IPR009799">
    <property type="entry name" value="EthD_dom"/>
</dbReference>
<gene>
    <name evidence="2" type="ORF">JZ786_01695</name>
</gene>
<dbReference type="RefSeq" id="WP_206657131.1">
    <property type="nucleotide sequence ID" value="NZ_CP071182.1"/>
</dbReference>
<dbReference type="Pfam" id="PF07110">
    <property type="entry name" value="EthD"/>
    <property type="match status" value="1"/>
</dbReference>
<evidence type="ECO:0000259" key="1">
    <source>
        <dbReference type="Pfam" id="PF07110"/>
    </source>
</evidence>
<dbReference type="NCBIfam" id="TIGR02118">
    <property type="entry name" value="EthD family reductase"/>
    <property type="match status" value="1"/>
</dbReference>
<evidence type="ECO:0000313" key="2">
    <source>
        <dbReference type="EMBL" id="QSO47788.1"/>
    </source>
</evidence>
<reference evidence="2 3" key="1">
    <citation type="submission" date="2021-02" db="EMBL/GenBank/DDBJ databases">
        <title>Alicyclobacillus curvatus sp. nov. and Alicyclobacillus mengziensis sp. nov., two acidophilic bacteria isolated from acid mine drainage.</title>
        <authorList>
            <person name="Huang Y."/>
        </authorList>
    </citation>
    <scope>NUCLEOTIDE SEQUENCE [LARGE SCALE GENOMIC DNA]</scope>
    <source>
        <strain evidence="2 3">S30H14</strain>
    </source>
</reference>
<keyword evidence="3" id="KW-1185">Reference proteome</keyword>
<feature type="domain" description="EthD" evidence="1">
    <location>
        <begin position="10"/>
        <end position="88"/>
    </location>
</feature>
<protein>
    <submittedName>
        <fullName evidence="2">EthD family reductase</fullName>
    </submittedName>
</protein>
<dbReference type="PANTHER" id="PTHR40260">
    <property type="entry name" value="BLR8190 PROTEIN"/>
    <property type="match status" value="1"/>
</dbReference>
<organism evidence="2 3">
    <name type="scientific">Alicyclobacillus mengziensis</name>
    <dbReference type="NCBI Taxonomy" id="2931921"/>
    <lineage>
        <taxon>Bacteria</taxon>
        <taxon>Bacillati</taxon>
        <taxon>Bacillota</taxon>
        <taxon>Bacilli</taxon>
        <taxon>Bacillales</taxon>
        <taxon>Alicyclobacillaceae</taxon>
        <taxon>Alicyclobacillus</taxon>
    </lineage>
</organism>
<dbReference type="KEGG" id="afx:JZ786_01695"/>
<dbReference type="GO" id="GO:0016491">
    <property type="term" value="F:oxidoreductase activity"/>
    <property type="evidence" value="ECO:0007669"/>
    <property type="project" value="InterPro"/>
</dbReference>
<dbReference type="AlphaFoldDB" id="A0A9X7VZ75"/>
<dbReference type="Proteomes" id="UP000663505">
    <property type="component" value="Chromosome"/>
</dbReference>
<name>A0A9X7VZ75_9BACL</name>
<dbReference type="EMBL" id="CP071182">
    <property type="protein sequence ID" value="QSO47788.1"/>
    <property type="molecule type" value="Genomic_DNA"/>
</dbReference>
<dbReference type="InterPro" id="IPR011008">
    <property type="entry name" value="Dimeric_a/b-barrel"/>
</dbReference>
<evidence type="ECO:0000313" key="3">
    <source>
        <dbReference type="Proteomes" id="UP000663505"/>
    </source>
</evidence>